<evidence type="ECO:0000256" key="19">
    <source>
        <dbReference type="ARBA" id="ARBA00023098"/>
    </source>
</evidence>
<dbReference type="OMA" id="ERTNHIG"/>
<comment type="subcellular location">
    <subcellularLocation>
        <location evidence="2">Endoplasmic reticulum membrane</location>
        <topology evidence="2">Single-pass membrane protein</topology>
    </subcellularLocation>
    <subcellularLocation>
        <location evidence="3">Microsome membrane</location>
    </subcellularLocation>
</comment>
<evidence type="ECO:0000256" key="23">
    <source>
        <dbReference type="ARBA" id="ARBA00033213"/>
    </source>
</evidence>
<evidence type="ECO:0000256" key="2">
    <source>
        <dbReference type="ARBA" id="ARBA00004389"/>
    </source>
</evidence>
<keyword evidence="8" id="KW-0488">Methylation</keyword>
<dbReference type="PANTHER" id="PTHR23023">
    <property type="entry name" value="DIMETHYLANILINE MONOOXYGENASE"/>
    <property type="match status" value="1"/>
</dbReference>
<proteinExistence type="inferred from homology"/>
<evidence type="ECO:0000256" key="36">
    <source>
        <dbReference type="ARBA" id="ARBA00047977"/>
    </source>
</evidence>
<dbReference type="EC" id="1.14.13.148" evidence="25"/>
<dbReference type="SUPFAM" id="SSF51905">
    <property type="entry name" value="FAD/NAD(P)-binding domain"/>
    <property type="match status" value="2"/>
</dbReference>
<keyword evidence="20 44" id="KW-0472">Membrane</keyword>
<comment type="catalytic activity">
    <reaction evidence="43">
        <text>octan-3-one + NADPH + O2 + H(+) = pentyl propanoate + NADP(+) + H2O</text>
        <dbReference type="Rhea" id="RHEA:54840"/>
        <dbReference type="ChEBI" id="CHEBI:15377"/>
        <dbReference type="ChEBI" id="CHEBI:15378"/>
        <dbReference type="ChEBI" id="CHEBI:15379"/>
        <dbReference type="ChEBI" id="CHEBI:57783"/>
        <dbReference type="ChEBI" id="CHEBI:58349"/>
        <dbReference type="ChEBI" id="CHEBI:80946"/>
        <dbReference type="ChEBI" id="CHEBI:87373"/>
    </reaction>
    <physiologicalReaction direction="left-to-right" evidence="43">
        <dbReference type="Rhea" id="RHEA:54841"/>
    </physiologicalReaction>
</comment>
<evidence type="ECO:0000256" key="30">
    <source>
        <dbReference type="ARBA" id="ARBA00045957"/>
    </source>
</evidence>
<evidence type="ECO:0000313" key="46">
    <source>
        <dbReference type="Proteomes" id="UP000054359"/>
    </source>
</evidence>
<comment type="catalytic activity">
    <reaction evidence="35">
        <text>NADPH + O2 + H(+) = H2O2 + NADP(+)</text>
        <dbReference type="Rhea" id="RHEA:11260"/>
        <dbReference type="ChEBI" id="CHEBI:15378"/>
        <dbReference type="ChEBI" id="CHEBI:15379"/>
        <dbReference type="ChEBI" id="CHEBI:16240"/>
        <dbReference type="ChEBI" id="CHEBI:57783"/>
        <dbReference type="ChEBI" id="CHEBI:58349"/>
        <dbReference type="EC" id="1.6.3.1"/>
    </reaction>
    <physiologicalReaction direction="left-to-right" evidence="35">
        <dbReference type="Rhea" id="RHEA:11261"/>
    </physiologicalReaction>
</comment>
<evidence type="ECO:0000256" key="34">
    <source>
        <dbReference type="ARBA" id="ARBA00047855"/>
    </source>
</evidence>
<keyword evidence="11 44" id="KW-0812">Transmembrane</keyword>
<comment type="catalytic activity">
    <reaction evidence="33">
        <text>heptan-2-one + NADPH + O2 + H(+) = pentyl acetate + NADP(+) + H2O</text>
        <dbReference type="Rhea" id="RHEA:54836"/>
        <dbReference type="ChEBI" id="CHEBI:5672"/>
        <dbReference type="ChEBI" id="CHEBI:15377"/>
        <dbReference type="ChEBI" id="CHEBI:15378"/>
        <dbReference type="ChEBI" id="CHEBI:15379"/>
        <dbReference type="ChEBI" id="CHEBI:57783"/>
        <dbReference type="ChEBI" id="CHEBI:58349"/>
        <dbReference type="ChEBI" id="CHEBI:87362"/>
    </reaction>
    <physiologicalReaction direction="left-to-right" evidence="33">
        <dbReference type="Rhea" id="RHEA:54837"/>
    </physiologicalReaction>
</comment>
<evidence type="ECO:0000256" key="31">
    <source>
        <dbReference type="ARBA" id="ARBA00047338"/>
    </source>
</evidence>
<evidence type="ECO:0000256" key="7">
    <source>
        <dbReference type="ARBA" id="ARBA00019213"/>
    </source>
</evidence>
<keyword evidence="18 45" id="KW-0503">Monooxygenase</keyword>
<dbReference type="InterPro" id="IPR020946">
    <property type="entry name" value="Flavin_mOase-like"/>
</dbReference>
<dbReference type="STRING" id="407821.A0A087U9W3"/>
<accession>A0A087U9W3</accession>
<evidence type="ECO:0000256" key="22">
    <source>
        <dbReference type="ARBA" id="ARBA00029728"/>
    </source>
</evidence>
<dbReference type="GO" id="GO:0006629">
    <property type="term" value="P:lipid metabolic process"/>
    <property type="evidence" value="ECO:0007669"/>
    <property type="project" value="UniProtKB-KW"/>
</dbReference>
<evidence type="ECO:0000256" key="8">
    <source>
        <dbReference type="ARBA" id="ARBA00022481"/>
    </source>
</evidence>
<evidence type="ECO:0000256" key="37">
    <source>
        <dbReference type="ARBA" id="ARBA00048041"/>
    </source>
</evidence>
<keyword evidence="10" id="KW-0285">Flavoprotein</keyword>
<keyword evidence="19" id="KW-0443">Lipid metabolism</keyword>
<feature type="transmembrane region" description="Helical" evidence="44">
    <location>
        <begin position="515"/>
        <end position="537"/>
    </location>
</feature>
<keyword evidence="9" id="KW-0597">Phosphoprotein</keyword>
<dbReference type="GO" id="GO:0034899">
    <property type="term" value="F:trimethylamine monooxygenase activity"/>
    <property type="evidence" value="ECO:0007669"/>
    <property type="project" value="UniProtKB-EC"/>
</dbReference>
<dbReference type="OrthoDB" id="66881at2759"/>
<comment type="catalytic activity">
    <reaction evidence="32">
        <text>hexan-3-one + NADPH + O2 + H(+) = propyl propanoate + NADP(+) + H2O</text>
        <dbReference type="Rhea" id="RHEA:54848"/>
        <dbReference type="ChEBI" id="CHEBI:15377"/>
        <dbReference type="ChEBI" id="CHEBI:15378"/>
        <dbReference type="ChEBI" id="CHEBI:15379"/>
        <dbReference type="ChEBI" id="CHEBI:57783"/>
        <dbReference type="ChEBI" id="CHEBI:58349"/>
        <dbReference type="ChEBI" id="CHEBI:89828"/>
        <dbReference type="ChEBI" id="CHEBI:89891"/>
    </reaction>
    <physiologicalReaction direction="left-to-right" evidence="32">
        <dbReference type="Rhea" id="RHEA:54849"/>
    </physiologicalReaction>
</comment>
<keyword evidence="17" id="KW-0560">Oxidoreductase</keyword>
<evidence type="ECO:0000256" key="14">
    <source>
        <dbReference type="ARBA" id="ARBA00022848"/>
    </source>
</evidence>
<keyword evidence="46" id="KW-1185">Reference proteome</keyword>
<gene>
    <name evidence="45" type="ORF">X975_06190</name>
</gene>
<comment type="catalytic activity">
    <reaction evidence="36">
        <text>hexan-3-one + NADPH + O2 + H(+) = ethyl butanoate + NADP(+) + H2O</text>
        <dbReference type="Rhea" id="RHEA:54844"/>
        <dbReference type="ChEBI" id="CHEBI:15377"/>
        <dbReference type="ChEBI" id="CHEBI:15378"/>
        <dbReference type="ChEBI" id="CHEBI:15379"/>
        <dbReference type="ChEBI" id="CHEBI:57783"/>
        <dbReference type="ChEBI" id="CHEBI:58349"/>
        <dbReference type="ChEBI" id="CHEBI:88764"/>
        <dbReference type="ChEBI" id="CHEBI:89891"/>
    </reaction>
    <physiologicalReaction direction="left-to-right" evidence="36">
        <dbReference type="Rhea" id="RHEA:54845"/>
    </physiologicalReaction>
</comment>
<evidence type="ECO:0000256" key="33">
    <source>
        <dbReference type="ARBA" id="ARBA00047574"/>
    </source>
</evidence>
<evidence type="ECO:0000256" key="21">
    <source>
        <dbReference type="ARBA" id="ARBA00029725"/>
    </source>
</evidence>
<evidence type="ECO:0000256" key="1">
    <source>
        <dbReference type="ARBA" id="ARBA00001974"/>
    </source>
</evidence>
<dbReference type="GO" id="GO:0050660">
    <property type="term" value="F:flavin adenine dinucleotide binding"/>
    <property type="evidence" value="ECO:0007669"/>
    <property type="project" value="InterPro"/>
</dbReference>
<comment type="catalytic activity">
    <reaction evidence="40">
        <text>(2E)-geranial + NADPH + O2 + H(+) = (1E)-2,6-dimethylhepta-1,5-dien-1-yl formate + NADP(+) + H2O</text>
        <dbReference type="Rhea" id="RHEA:54860"/>
        <dbReference type="ChEBI" id="CHEBI:15377"/>
        <dbReference type="ChEBI" id="CHEBI:15378"/>
        <dbReference type="ChEBI" id="CHEBI:15379"/>
        <dbReference type="ChEBI" id="CHEBI:16980"/>
        <dbReference type="ChEBI" id="CHEBI:57783"/>
        <dbReference type="ChEBI" id="CHEBI:58349"/>
        <dbReference type="ChEBI" id="CHEBI:138375"/>
    </reaction>
    <physiologicalReaction direction="left-to-right" evidence="40">
        <dbReference type="Rhea" id="RHEA:54861"/>
    </physiologicalReaction>
</comment>
<dbReference type="FunFam" id="3.50.50.60:FF:000159">
    <property type="entry name" value="Dimethylaniline monooxygenase [N-oxide-forming]"/>
    <property type="match status" value="1"/>
</dbReference>
<evidence type="ECO:0000256" key="10">
    <source>
        <dbReference type="ARBA" id="ARBA00022630"/>
    </source>
</evidence>
<evidence type="ECO:0000256" key="32">
    <source>
        <dbReference type="ARBA" id="ARBA00047426"/>
    </source>
</evidence>
<evidence type="ECO:0000256" key="6">
    <source>
        <dbReference type="ARBA" id="ARBA00012850"/>
    </source>
</evidence>
<evidence type="ECO:0000256" key="40">
    <source>
        <dbReference type="ARBA" id="ARBA00048989"/>
    </source>
</evidence>
<comment type="function">
    <text evidence="30">Broad spectrum monooxygenase that catalyzes the oxygenation of a wide variety of nitrogen- and sulfur-containing compounds including xenobiotics. Catalyzes the S-oxygenation of hypotaurine to produce taurine, an organic osmolyte involved in cell volume regulation as well as a variety of cytoprotective and developmental processes. In vitro, catalyzes the N-oxygenation of trimethylamine (TMA) to produce trimethylamine N-oxide (TMAO) and could therefore participate to the detoxification of this compound that is generated by the action of gut microbiota from dietary precursors such as choline, choline containing compounds, betaine or L-carnitine.</text>
</comment>
<dbReference type="Gene3D" id="3.50.50.60">
    <property type="entry name" value="FAD/NAD(P)-binding domain"/>
    <property type="match status" value="2"/>
</dbReference>
<evidence type="ECO:0000256" key="24">
    <source>
        <dbReference type="ARBA" id="ARBA00033301"/>
    </source>
</evidence>
<evidence type="ECO:0000256" key="20">
    <source>
        <dbReference type="ARBA" id="ARBA00023136"/>
    </source>
</evidence>
<keyword evidence="16 44" id="KW-1133">Transmembrane helix</keyword>
<evidence type="ECO:0000256" key="4">
    <source>
        <dbReference type="ARBA" id="ARBA00009183"/>
    </source>
</evidence>
<protein>
    <recommendedName>
        <fullName evidence="26">Flavin-containing monooxygenase 1</fullName>
        <ecNumber evidence="25">1.14.13.148</ecNumber>
        <ecNumber evidence="6">1.14.13.8</ecNumber>
        <ecNumber evidence="5">1.6.3.1</ecNumber>
    </recommendedName>
    <alternativeName>
        <fullName evidence="28">Dimethylaniline monooxygenase [N-oxide-forming] 1</fullName>
    </alternativeName>
    <alternativeName>
        <fullName evidence="24">Dimethylaniline monooxygenase [N-oxide-forming] 5</fullName>
    </alternativeName>
    <alternativeName>
        <fullName evidence="21">Dimethylaniline oxidase 1</fullName>
    </alternativeName>
    <alternativeName>
        <fullName evidence="22">Dimethylaniline oxidase 5</fullName>
    </alternativeName>
    <alternativeName>
        <fullName evidence="7">Flavin-containing monooxygenase 5</fullName>
    </alternativeName>
    <alternativeName>
        <fullName evidence="23">NADPH oxidase</fullName>
    </alternativeName>
    <alternativeName>
        <fullName evidence="27">Trimethylamine monooxygenase</fullName>
    </alternativeName>
</protein>
<comment type="catalytic activity">
    <reaction evidence="39">
        <text>octan-3-one + NADPH + O2 + H(+) = ethyl hexanoate + NADP(+) + H2O</text>
        <dbReference type="Rhea" id="RHEA:54856"/>
        <dbReference type="ChEBI" id="CHEBI:15377"/>
        <dbReference type="ChEBI" id="CHEBI:15378"/>
        <dbReference type="ChEBI" id="CHEBI:15379"/>
        <dbReference type="ChEBI" id="CHEBI:57783"/>
        <dbReference type="ChEBI" id="CHEBI:58349"/>
        <dbReference type="ChEBI" id="CHEBI:80946"/>
        <dbReference type="ChEBI" id="CHEBI:86055"/>
    </reaction>
    <physiologicalReaction direction="left-to-right" evidence="39">
        <dbReference type="Rhea" id="RHEA:54857"/>
    </physiologicalReaction>
</comment>
<comment type="similarity">
    <text evidence="4">Belongs to the FMO family.</text>
</comment>
<dbReference type="PRINTS" id="PR00370">
    <property type="entry name" value="FMOXYGENASE"/>
</dbReference>
<evidence type="ECO:0000313" key="45">
    <source>
        <dbReference type="EMBL" id="KFM74152.1"/>
    </source>
</evidence>
<dbReference type="GO" id="GO:0016174">
    <property type="term" value="F:NAD(P)H oxidase H2O2-forming activity"/>
    <property type="evidence" value="ECO:0007669"/>
    <property type="project" value="UniProtKB-EC"/>
</dbReference>
<evidence type="ECO:0000256" key="9">
    <source>
        <dbReference type="ARBA" id="ARBA00022553"/>
    </source>
</evidence>
<evidence type="ECO:0000256" key="39">
    <source>
        <dbReference type="ARBA" id="ARBA00048459"/>
    </source>
</evidence>
<dbReference type="EC" id="1.14.13.8" evidence="6"/>
<evidence type="ECO:0000256" key="15">
    <source>
        <dbReference type="ARBA" id="ARBA00022857"/>
    </source>
</evidence>
<comment type="catalytic activity">
    <reaction evidence="38">
        <text>trimethylamine + NADPH + O2 = trimethylamine N-oxide + NADP(+) + H2O</text>
        <dbReference type="Rhea" id="RHEA:31979"/>
        <dbReference type="ChEBI" id="CHEBI:15377"/>
        <dbReference type="ChEBI" id="CHEBI:15379"/>
        <dbReference type="ChEBI" id="CHEBI:15724"/>
        <dbReference type="ChEBI" id="CHEBI:57783"/>
        <dbReference type="ChEBI" id="CHEBI:58349"/>
        <dbReference type="ChEBI" id="CHEBI:58389"/>
        <dbReference type="EC" id="1.14.13.148"/>
    </reaction>
    <physiologicalReaction direction="left-to-right" evidence="38">
        <dbReference type="Rhea" id="RHEA:31980"/>
    </physiologicalReaction>
</comment>
<evidence type="ECO:0000256" key="35">
    <source>
        <dbReference type="ARBA" id="ARBA00047864"/>
    </source>
</evidence>
<dbReference type="GO" id="GO:0005789">
    <property type="term" value="C:endoplasmic reticulum membrane"/>
    <property type="evidence" value="ECO:0007669"/>
    <property type="project" value="UniProtKB-SubCell"/>
</dbReference>
<comment type="catalytic activity">
    <reaction evidence="34">
        <text>sulcatone + NADPH + O2 + H(+) = 4-methylpent-3-en-1-yl acetate + NADP(+) + H2O</text>
        <dbReference type="Rhea" id="RHEA:54864"/>
        <dbReference type="ChEBI" id="CHEBI:15377"/>
        <dbReference type="ChEBI" id="CHEBI:15378"/>
        <dbReference type="ChEBI" id="CHEBI:15379"/>
        <dbReference type="ChEBI" id="CHEBI:16310"/>
        <dbReference type="ChEBI" id="CHEBI:57783"/>
        <dbReference type="ChEBI" id="CHEBI:58349"/>
        <dbReference type="ChEBI" id="CHEBI:138373"/>
    </reaction>
    <physiologicalReaction direction="left-to-right" evidence="34">
        <dbReference type="Rhea" id="RHEA:54865"/>
    </physiologicalReaction>
</comment>
<dbReference type="GO" id="GO:0050661">
    <property type="term" value="F:NADP binding"/>
    <property type="evidence" value="ECO:0007669"/>
    <property type="project" value="InterPro"/>
</dbReference>
<evidence type="ECO:0000256" key="17">
    <source>
        <dbReference type="ARBA" id="ARBA00023002"/>
    </source>
</evidence>
<evidence type="ECO:0000256" key="28">
    <source>
        <dbReference type="ARBA" id="ARBA00034561"/>
    </source>
</evidence>
<evidence type="ECO:0000256" key="5">
    <source>
        <dbReference type="ARBA" id="ARBA00012698"/>
    </source>
</evidence>
<evidence type="ECO:0000256" key="3">
    <source>
        <dbReference type="ARBA" id="ARBA00004524"/>
    </source>
</evidence>
<dbReference type="PIRSF" id="PIRSF000332">
    <property type="entry name" value="FMO"/>
    <property type="match status" value="1"/>
</dbReference>
<dbReference type="EC" id="1.6.3.1" evidence="5"/>
<comment type="catalytic activity">
    <reaction evidence="31">
        <text>hypotaurine + NADH + O2 + H(+) = taurine + NAD(+) + H2O</text>
        <dbReference type="Rhea" id="RHEA:74111"/>
        <dbReference type="ChEBI" id="CHEBI:15377"/>
        <dbReference type="ChEBI" id="CHEBI:15378"/>
        <dbReference type="ChEBI" id="CHEBI:15379"/>
        <dbReference type="ChEBI" id="CHEBI:57540"/>
        <dbReference type="ChEBI" id="CHEBI:57853"/>
        <dbReference type="ChEBI" id="CHEBI:57945"/>
        <dbReference type="ChEBI" id="CHEBI:507393"/>
        <dbReference type="EC" id="1.14.13.8"/>
    </reaction>
    <physiologicalReaction direction="left-to-right" evidence="31">
        <dbReference type="Rhea" id="RHEA:74112"/>
    </physiologicalReaction>
</comment>
<keyword evidence="15" id="KW-0521">NADP</keyword>
<evidence type="ECO:0000256" key="18">
    <source>
        <dbReference type="ARBA" id="ARBA00023033"/>
    </source>
</evidence>
<name>A0A087U9W3_STEMI</name>
<dbReference type="Proteomes" id="UP000054359">
    <property type="component" value="Unassembled WGS sequence"/>
</dbReference>
<comment type="catalytic activity">
    <reaction evidence="42">
        <text>N,N-dimethylaniline + NADPH + O2 + H(+) = N,N-dimethylaniline N-oxide + NADP(+) + H2O</text>
        <dbReference type="Rhea" id="RHEA:24468"/>
        <dbReference type="ChEBI" id="CHEBI:15377"/>
        <dbReference type="ChEBI" id="CHEBI:15378"/>
        <dbReference type="ChEBI" id="CHEBI:15379"/>
        <dbReference type="ChEBI" id="CHEBI:16269"/>
        <dbReference type="ChEBI" id="CHEBI:17735"/>
        <dbReference type="ChEBI" id="CHEBI:57783"/>
        <dbReference type="ChEBI" id="CHEBI:58349"/>
        <dbReference type="EC" id="1.14.13.8"/>
    </reaction>
    <physiologicalReaction direction="left-to-right" evidence="42">
        <dbReference type="Rhea" id="RHEA:24469"/>
    </physiologicalReaction>
</comment>
<evidence type="ECO:0000256" key="43">
    <source>
        <dbReference type="ARBA" id="ARBA00049475"/>
    </source>
</evidence>
<evidence type="ECO:0000256" key="13">
    <source>
        <dbReference type="ARBA" id="ARBA00022827"/>
    </source>
</evidence>
<dbReference type="InterPro" id="IPR000960">
    <property type="entry name" value="Flavin_mOase"/>
</dbReference>
<evidence type="ECO:0000256" key="16">
    <source>
        <dbReference type="ARBA" id="ARBA00022989"/>
    </source>
</evidence>
<keyword evidence="12" id="KW-0256">Endoplasmic reticulum</keyword>
<evidence type="ECO:0000256" key="44">
    <source>
        <dbReference type="SAM" id="Phobius"/>
    </source>
</evidence>
<evidence type="ECO:0000256" key="42">
    <source>
        <dbReference type="ARBA" id="ARBA00049443"/>
    </source>
</evidence>
<sequence length="541" mass="62166">MTTKRIAVIGAGPTGICSIKCLLEEGMEPVCFERTNHIGGLWRYHDEDIEGLASVMKTTVINSSKEMTAISDFPPPEDAPNYMHNKQIYNLLKTYAETFDIEKYVHFHKEVVEVDMAENYEETGRLVVVVRDTETQETSKDIYDGVMVCIGHHVYPNIPTFPGTEKFKGKIMHTHSLKKIDEFEDQVVVVVGVGNSGMDAAVEISTVAKQVYLSSRKGTWVLPRVGPKGFPLDVTLTNRFTKILMRILPYFLVCWFSEKVLNYTFDHEIYSLKPKHRIWSQHPTVSDTLPLKILTGRVLVRKNIRKFVENGVIFEGEDDVTECDSVILATGYRIHFPFLNDKLATIKNNEVHLYKYIYPPHLKHPTLAIVGLIQSVGGGFPIGEAQCRWISLVFKEKMKLPSREEMEADIKSKREFNEKRYVKSERHTIQVDYIDYLDEIYTMIGAKPNLFKMFFTDPVLFFTLFFGPSLPYQYRLQGPHAWPGARKAILEWKRRVIKPLKKDYNSQPYLAKLNVLKYVFIMLIICVILFLGSGLVAKTEI</sequence>
<dbReference type="InterPro" id="IPR036188">
    <property type="entry name" value="FAD/NAD-bd_sf"/>
</dbReference>
<keyword evidence="13" id="KW-0274">FAD</keyword>
<comment type="catalytic activity">
    <reaction evidence="41">
        <text>heptan-4-one + NADPH + O2 + H(+) = propyl butanoate + NADP(+) + H2O</text>
        <dbReference type="Rhea" id="RHEA:54852"/>
        <dbReference type="ChEBI" id="CHEBI:15377"/>
        <dbReference type="ChEBI" id="CHEBI:15378"/>
        <dbReference type="ChEBI" id="CHEBI:15379"/>
        <dbReference type="ChEBI" id="CHEBI:57783"/>
        <dbReference type="ChEBI" id="CHEBI:58349"/>
        <dbReference type="ChEBI" id="CHEBI:89484"/>
        <dbReference type="ChEBI" id="CHEBI:89719"/>
    </reaction>
    <physiologicalReaction direction="left-to-right" evidence="41">
        <dbReference type="Rhea" id="RHEA:54853"/>
    </physiologicalReaction>
</comment>
<keyword evidence="14" id="KW-0492">Microsome</keyword>
<dbReference type="Pfam" id="PF00743">
    <property type="entry name" value="FMO-like"/>
    <property type="match status" value="1"/>
</dbReference>
<evidence type="ECO:0000256" key="12">
    <source>
        <dbReference type="ARBA" id="ARBA00022824"/>
    </source>
</evidence>
<evidence type="ECO:0000256" key="11">
    <source>
        <dbReference type="ARBA" id="ARBA00022692"/>
    </source>
</evidence>
<comment type="function">
    <text evidence="29">Acts as a Baeyer-Villiger monooxygenase on a broad range of substrates. Catalyzes the insertion of an oxygen atom into a carbon-carbon bond adjacent to a carbonyl, which converts ketones to esters. Active on diverse carbonyl compounds, whereas soft nucleophiles are mostly non- or poorly reactive. In contrast with other forms of FMO it is non- or poorly active on 'classical' substrates such as drugs, pesticides, and dietary components containing soft nucleophilic heteroatoms. Able to oxidize drug molecules bearing a carbonyl group on an aliphatic chain, such as nabumetone and pentoxifylline. Also, in the absence of substrates, shows slow but yet significant NADPH oxidase activity. Acts as a positive modulator of cholesterol biosynthesis as well as glucose homeostasis, promoting metabolic aging via pleiotropic effects.</text>
</comment>
<reference evidence="45 46" key="1">
    <citation type="submission" date="2013-11" db="EMBL/GenBank/DDBJ databases">
        <title>Genome sequencing of Stegodyphus mimosarum.</title>
        <authorList>
            <person name="Bechsgaard J."/>
        </authorList>
    </citation>
    <scope>NUCLEOTIDE SEQUENCE [LARGE SCALE GENOMIC DNA]</scope>
</reference>
<dbReference type="GO" id="GO:0004499">
    <property type="term" value="F:N,N-dimethylaniline monooxygenase activity"/>
    <property type="evidence" value="ECO:0007669"/>
    <property type="project" value="InterPro"/>
</dbReference>
<dbReference type="InterPro" id="IPR002257">
    <property type="entry name" value="Flavin_mOase_5"/>
</dbReference>
<feature type="non-terminal residue" evidence="45">
    <location>
        <position position="541"/>
    </location>
</feature>
<evidence type="ECO:0000256" key="26">
    <source>
        <dbReference type="ARBA" id="ARBA00034536"/>
    </source>
</evidence>
<dbReference type="EMBL" id="KK118892">
    <property type="protein sequence ID" value="KFM74152.1"/>
    <property type="molecule type" value="Genomic_DNA"/>
</dbReference>
<evidence type="ECO:0000256" key="38">
    <source>
        <dbReference type="ARBA" id="ARBA00048088"/>
    </source>
</evidence>
<comment type="cofactor">
    <cofactor evidence="1">
        <name>FAD</name>
        <dbReference type="ChEBI" id="CHEBI:57692"/>
    </cofactor>
</comment>
<evidence type="ECO:0000256" key="27">
    <source>
        <dbReference type="ARBA" id="ARBA00034554"/>
    </source>
</evidence>
<organism evidence="45 46">
    <name type="scientific">Stegodyphus mimosarum</name>
    <name type="common">African social velvet spider</name>
    <dbReference type="NCBI Taxonomy" id="407821"/>
    <lineage>
        <taxon>Eukaryota</taxon>
        <taxon>Metazoa</taxon>
        <taxon>Ecdysozoa</taxon>
        <taxon>Arthropoda</taxon>
        <taxon>Chelicerata</taxon>
        <taxon>Arachnida</taxon>
        <taxon>Araneae</taxon>
        <taxon>Araneomorphae</taxon>
        <taxon>Entelegynae</taxon>
        <taxon>Eresoidea</taxon>
        <taxon>Eresidae</taxon>
        <taxon>Stegodyphus</taxon>
    </lineage>
</organism>
<evidence type="ECO:0000256" key="41">
    <source>
        <dbReference type="ARBA" id="ARBA00048990"/>
    </source>
</evidence>
<comment type="catalytic activity">
    <reaction evidence="37">
        <text>hypotaurine + NADPH + O2 + H(+) = taurine + NADP(+) + H2O</text>
        <dbReference type="Rhea" id="RHEA:69819"/>
        <dbReference type="ChEBI" id="CHEBI:15377"/>
        <dbReference type="ChEBI" id="CHEBI:15378"/>
        <dbReference type="ChEBI" id="CHEBI:15379"/>
        <dbReference type="ChEBI" id="CHEBI:57783"/>
        <dbReference type="ChEBI" id="CHEBI:57853"/>
        <dbReference type="ChEBI" id="CHEBI:58349"/>
        <dbReference type="ChEBI" id="CHEBI:507393"/>
        <dbReference type="EC" id="1.14.13.8"/>
    </reaction>
    <physiologicalReaction direction="left-to-right" evidence="37">
        <dbReference type="Rhea" id="RHEA:69820"/>
    </physiologicalReaction>
</comment>
<evidence type="ECO:0000256" key="25">
    <source>
        <dbReference type="ARBA" id="ARBA00034528"/>
    </source>
</evidence>
<evidence type="ECO:0000256" key="29">
    <source>
        <dbReference type="ARBA" id="ARBA00045722"/>
    </source>
</evidence>
<dbReference type="InterPro" id="IPR050346">
    <property type="entry name" value="FMO-like"/>
</dbReference>
<dbReference type="PRINTS" id="PR01125">
    <property type="entry name" value="FMOXYGENASE5"/>
</dbReference>
<dbReference type="AlphaFoldDB" id="A0A087U9W3"/>